<feature type="domain" description="Exocyst complex subunit EXOC6/Sec15 C-terminal" evidence="6">
    <location>
        <begin position="409"/>
        <end position="765"/>
    </location>
</feature>
<evidence type="ECO:0000256" key="1">
    <source>
        <dbReference type="ARBA" id="ARBA00007944"/>
    </source>
</evidence>
<comment type="function">
    <text evidence="5">Component of the exocyst complex involved in the docking of exocytic vesicles with fusion sites on the plasma membrane.</text>
</comment>
<dbReference type="Gene3D" id="1.10.357.30">
    <property type="entry name" value="Exocyst complex subunit Sec15 C-terminal domain, N-terminal subdomain"/>
    <property type="match status" value="1"/>
</dbReference>
<organism evidence="8 9">
    <name type="scientific">Chytriomyces confervae</name>
    <dbReference type="NCBI Taxonomy" id="246404"/>
    <lineage>
        <taxon>Eukaryota</taxon>
        <taxon>Fungi</taxon>
        <taxon>Fungi incertae sedis</taxon>
        <taxon>Chytridiomycota</taxon>
        <taxon>Chytridiomycota incertae sedis</taxon>
        <taxon>Chytridiomycetes</taxon>
        <taxon>Chytridiales</taxon>
        <taxon>Chytriomycetaceae</taxon>
        <taxon>Chytriomyces</taxon>
    </lineage>
</organism>
<keyword evidence="9" id="KW-1185">Reference proteome</keyword>
<dbReference type="InterPro" id="IPR007225">
    <property type="entry name" value="EXOC6/Sec15"/>
</dbReference>
<dbReference type="Pfam" id="PF20651">
    <property type="entry name" value="EXOC6_Sec15_N"/>
    <property type="match status" value="1"/>
</dbReference>
<protein>
    <recommendedName>
        <fullName evidence="5">Exocyst complex component SEC15</fullName>
    </recommendedName>
</protein>
<evidence type="ECO:0000256" key="5">
    <source>
        <dbReference type="PIRNR" id="PIRNR025007"/>
    </source>
</evidence>
<keyword evidence="4" id="KW-0175">Coiled coil</keyword>
<dbReference type="EMBL" id="QEAP01000363">
    <property type="protein sequence ID" value="TPX68272.1"/>
    <property type="molecule type" value="Genomic_DNA"/>
</dbReference>
<dbReference type="GO" id="GO:0090522">
    <property type="term" value="P:vesicle tethering involved in exocytosis"/>
    <property type="evidence" value="ECO:0007669"/>
    <property type="project" value="UniProtKB-UniRule"/>
</dbReference>
<dbReference type="InterPro" id="IPR042044">
    <property type="entry name" value="EXOC6PINT-1/Sec15/Tip20_C_dom2"/>
</dbReference>
<dbReference type="PANTHER" id="PTHR12702:SF0">
    <property type="entry name" value="EXOCYST COMPLEX COMPONENT 6"/>
    <property type="match status" value="1"/>
</dbReference>
<dbReference type="PIRSF" id="PIRSF025007">
    <property type="entry name" value="Sec15"/>
    <property type="match status" value="1"/>
</dbReference>
<keyword evidence="3 5" id="KW-0268">Exocytosis</keyword>
<dbReference type="Proteomes" id="UP000320333">
    <property type="component" value="Unassembled WGS sequence"/>
</dbReference>
<feature type="domain" description="Exocyst complex component EXOC6/Sec15 N-terminal" evidence="7">
    <location>
        <begin position="67"/>
        <end position="235"/>
    </location>
</feature>
<dbReference type="GO" id="GO:0006886">
    <property type="term" value="P:intracellular protein transport"/>
    <property type="evidence" value="ECO:0007669"/>
    <property type="project" value="InterPro"/>
</dbReference>
<keyword evidence="2 5" id="KW-0813">Transport</keyword>
<reference evidence="8 9" key="1">
    <citation type="journal article" date="2019" name="Sci. Rep.">
        <title>Comparative genomics of chytrid fungi reveal insights into the obligate biotrophic and pathogenic lifestyle of Synchytrium endobioticum.</title>
        <authorList>
            <person name="van de Vossenberg B.T.L.H."/>
            <person name="Warris S."/>
            <person name="Nguyen H.D.T."/>
            <person name="van Gent-Pelzer M.P.E."/>
            <person name="Joly D.L."/>
            <person name="van de Geest H.C."/>
            <person name="Bonants P.J.M."/>
            <person name="Smith D.S."/>
            <person name="Levesque C.A."/>
            <person name="van der Lee T.A.J."/>
        </authorList>
    </citation>
    <scope>NUCLEOTIDE SEQUENCE [LARGE SCALE GENOMIC DNA]</scope>
    <source>
        <strain evidence="8 9">CBS 675.73</strain>
    </source>
</reference>
<dbReference type="InterPro" id="IPR042045">
    <property type="entry name" value="EXOC6/Sec15_C_dom1"/>
</dbReference>
<dbReference type="PANTHER" id="PTHR12702">
    <property type="entry name" value="SEC15"/>
    <property type="match status" value="1"/>
</dbReference>
<dbReference type="InterPro" id="IPR048359">
    <property type="entry name" value="EXOC6_Sec15_N"/>
</dbReference>
<evidence type="ECO:0000313" key="9">
    <source>
        <dbReference type="Proteomes" id="UP000320333"/>
    </source>
</evidence>
<dbReference type="GO" id="GO:0000145">
    <property type="term" value="C:exocyst"/>
    <property type="evidence" value="ECO:0007669"/>
    <property type="project" value="UniProtKB-UniRule"/>
</dbReference>
<evidence type="ECO:0000256" key="3">
    <source>
        <dbReference type="ARBA" id="ARBA00022483"/>
    </source>
</evidence>
<evidence type="ECO:0000313" key="8">
    <source>
        <dbReference type="EMBL" id="TPX68272.1"/>
    </source>
</evidence>
<evidence type="ECO:0000256" key="2">
    <source>
        <dbReference type="ARBA" id="ARBA00022448"/>
    </source>
</evidence>
<sequence>MDLHQVIREVSAQLDPFLNNSTTISSGPYQLTAVESNSDSVSDDFDKVSYTVKTILESGKENAFSEQLGEFISAKEGEIEKMCNFHYQEFVQSVEQLLKVRLGTANLKSKIMNLNGEMQEAGSKIIEKKREIIDYRKILLNIELAMECVQTCLHVLDIANKINAQIEKGKYYSSLRMLDDLQTTHLPRIIEYNFARDMQLFIPTQRENIRQAVVREIRQWLGTVNERTRAVGKEALGISEKRESKRLENIITNGHSISLDFIASDDLDVYDAAGEHIDFKPLYKCIHIHDVLGKRKLFMDQFEGHRGTQADLVFKSNFILNCDDLKGFETYLQDAVGFFIVEAVIMGSTQNFRSRTNVELLWEIASEKLNKIVVDGLQECQNPEAFFIIKQTLTSFVYILQGYGYAVDKLRTLILSLFDRHVELTKMSCCEQIIETIEDDDCTPVTVENISEYQVIMNAIAFEKPLASMKWVSALSDIPPPNDGHDRFPRALPFSKTVPDCCYLIHTYVNGFYRFSNGFDQHHNEMDDLLKKSLEGILINTCGASLSRKLMDNDLGECIQIFINAEYFGMACAQLEGIFTEKKGLAKGQIVLQASKFFVDFRDVCEKRIINLVRERIDQYISEAAHYEWLATVVQPKPSTYLQDIANFASSLLKSELSLLRAENRQKIYDGIIRHLAQSFMTMLVTKSGKKISHAFVETYWKDVQFLEQFITVLGDSKIDEQFAELQQTLQFLLSDNYEDYVLTDLRTKVYPRVNPNNLALLLEKIRPEPSFMVGLSAAQKLKAKTIDSVLKFIREPKVAVRSRQYDE</sequence>
<dbReference type="Pfam" id="PF04091">
    <property type="entry name" value="Sec15_C"/>
    <property type="match status" value="1"/>
</dbReference>
<dbReference type="Gene3D" id="1.20.58.670">
    <property type="entry name" value="Dsl1p vesicle tethering complex, Tip20p subunit, domain D"/>
    <property type="match status" value="1"/>
</dbReference>
<dbReference type="GO" id="GO:0016020">
    <property type="term" value="C:membrane"/>
    <property type="evidence" value="ECO:0007669"/>
    <property type="project" value="TreeGrafter"/>
</dbReference>
<evidence type="ECO:0000259" key="6">
    <source>
        <dbReference type="Pfam" id="PF04091"/>
    </source>
</evidence>
<dbReference type="OrthoDB" id="10267033at2759"/>
<dbReference type="GO" id="GO:0006893">
    <property type="term" value="P:Golgi to plasma membrane transport"/>
    <property type="evidence" value="ECO:0007669"/>
    <property type="project" value="TreeGrafter"/>
</dbReference>
<accession>A0A507EWK7</accession>
<gene>
    <name evidence="8" type="ORF">CcCBS67573_g07246</name>
</gene>
<comment type="similarity">
    <text evidence="1 5">Belongs to the SEC15 family.</text>
</comment>
<dbReference type="InterPro" id="IPR046361">
    <property type="entry name" value="EXOC6/Sec15_C"/>
</dbReference>
<dbReference type="STRING" id="246404.A0A507EWK7"/>
<evidence type="ECO:0000259" key="7">
    <source>
        <dbReference type="Pfam" id="PF20651"/>
    </source>
</evidence>
<evidence type="ECO:0000256" key="4">
    <source>
        <dbReference type="ARBA" id="ARBA00023054"/>
    </source>
</evidence>
<proteinExistence type="inferred from homology"/>
<comment type="caution">
    <text evidence="8">The sequence shown here is derived from an EMBL/GenBank/DDBJ whole genome shotgun (WGS) entry which is preliminary data.</text>
</comment>
<name>A0A507EWK7_9FUNG</name>
<dbReference type="AlphaFoldDB" id="A0A507EWK7"/>